<keyword evidence="1" id="KW-0472">Membrane</keyword>
<dbReference type="KEGG" id="lcre:Pla8534_54710"/>
<evidence type="ECO:0000313" key="2">
    <source>
        <dbReference type="EMBL" id="QDU97621.1"/>
    </source>
</evidence>
<keyword evidence="1" id="KW-1133">Transmembrane helix</keyword>
<protein>
    <recommendedName>
        <fullName evidence="4">Heme exporter protein D</fullName>
    </recommendedName>
</protein>
<dbReference type="RefSeq" id="WP_145056385.1">
    <property type="nucleotide sequence ID" value="NZ_CP036433.1"/>
</dbReference>
<name>A0A518E0N3_9BACT</name>
<evidence type="ECO:0000256" key="1">
    <source>
        <dbReference type="SAM" id="Phobius"/>
    </source>
</evidence>
<evidence type="ECO:0008006" key="4">
    <source>
        <dbReference type="Google" id="ProtNLM"/>
    </source>
</evidence>
<keyword evidence="1" id="KW-0812">Transmembrane</keyword>
<feature type="transmembrane region" description="Helical" evidence="1">
    <location>
        <begin position="6"/>
        <end position="27"/>
    </location>
</feature>
<evidence type="ECO:0000313" key="3">
    <source>
        <dbReference type="Proteomes" id="UP000317648"/>
    </source>
</evidence>
<accession>A0A518E0N3</accession>
<reference evidence="2 3" key="1">
    <citation type="submission" date="2019-02" db="EMBL/GenBank/DDBJ databases">
        <title>Deep-cultivation of Planctomycetes and their phenomic and genomic characterization uncovers novel biology.</title>
        <authorList>
            <person name="Wiegand S."/>
            <person name="Jogler M."/>
            <person name="Boedeker C."/>
            <person name="Pinto D."/>
            <person name="Vollmers J."/>
            <person name="Rivas-Marin E."/>
            <person name="Kohn T."/>
            <person name="Peeters S.H."/>
            <person name="Heuer A."/>
            <person name="Rast P."/>
            <person name="Oberbeckmann S."/>
            <person name="Bunk B."/>
            <person name="Jeske O."/>
            <person name="Meyerdierks A."/>
            <person name="Storesund J.E."/>
            <person name="Kallscheuer N."/>
            <person name="Luecker S."/>
            <person name="Lage O.M."/>
            <person name="Pohl T."/>
            <person name="Merkel B.J."/>
            <person name="Hornburger P."/>
            <person name="Mueller R.-W."/>
            <person name="Bruemmer F."/>
            <person name="Labrenz M."/>
            <person name="Spormann A.M."/>
            <person name="Op den Camp H."/>
            <person name="Overmann J."/>
            <person name="Amann R."/>
            <person name="Jetten M.S.M."/>
            <person name="Mascher T."/>
            <person name="Medema M.H."/>
            <person name="Devos D.P."/>
            <person name="Kaster A.-K."/>
            <person name="Ovreas L."/>
            <person name="Rohde M."/>
            <person name="Galperin M.Y."/>
            <person name="Jogler C."/>
        </authorList>
    </citation>
    <scope>NUCLEOTIDE SEQUENCE [LARGE SCALE GENOMIC DNA]</scope>
    <source>
        <strain evidence="2 3">Pla85_3_4</strain>
    </source>
</reference>
<dbReference type="EMBL" id="CP036433">
    <property type="protein sequence ID" value="QDU97621.1"/>
    <property type="molecule type" value="Genomic_DNA"/>
</dbReference>
<keyword evidence="3" id="KW-1185">Reference proteome</keyword>
<proteinExistence type="predicted"/>
<dbReference type="AlphaFoldDB" id="A0A518E0N3"/>
<dbReference type="Proteomes" id="UP000317648">
    <property type="component" value="Chromosome"/>
</dbReference>
<sequence length="62" mass="7261">MTLWNGWDIALLAGAGYFAVLMLVRLMRTRRERLLGRLRGEIELEKVRVHKLKKKQAARAKK</sequence>
<gene>
    <name evidence="2" type="ORF">Pla8534_54710</name>
</gene>
<organism evidence="2 3">
    <name type="scientific">Lignipirellula cremea</name>
    <dbReference type="NCBI Taxonomy" id="2528010"/>
    <lineage>
        <taxon>Bacteria</taxon>
        <taxon>Pseudomonadati</taxon>
        <taxon>Planctomycetota</taxon>
        <taxon>Planctomycetia</taxon>
        <taxon>Pirellulales</taxon>
        <taxon>Pirellulaceae</taxon>
        <taxon>Lignipirellula</taxon>
    </lineage>
</organism>